<dbReference type="EMBL" id="KI284268">
    <property type="protein sequence ID" value="ESA13064.1"/>
    <property type="molecule type" value="Genomic_DNA"/>
</dbReference>
<evidence type="ECO:0000313" key="1">
    <source>
        <dbReference type="EMBL" id="ESA13064.1"/>
    </source>
</evidence>
<reference evidence="1" key="1">
    <citation type="submission" date="2013-07" db="EMBL/GenBank/DDBJ databases">
        <title>The genome of an arbuscular mycorrhizal fungus provides insights into the evolution of the oldest plant symbiosis.</title>
        <authorList>
            <consortium name="DOE Joint Genome Institute"/>
            <person name="Tisserant E."/>
            <person name="Malbreil M."/>
            <person name="Kuo A."/>
            <person name="Kohler A."/>
            <person name="Symeonidi A."/>
            <person name="Balestrini R."/>
            <person name="Charron P."/>
            <person name="Duensing N."/>
            <person name="Frei-dit-Frey N."/>
            <person name="Gianinazzi-Pearson V."/>
            <person name="Gilbert B."/>
            <person name="Handa Y."/>
            <person name="Hijri M."/>
            <person name="Kaul R."/>
            <person name="Kawaguchi M."/>
            <person name="Krajinski F."/>
            <person name="Lammers P."/>
            <person name="Lapierre D."/>
            <person name="Masclaux F.G."/>
            <person name="Murat C."/>
            <person name="Morin E."/>
            <person name="Ndikumana S."/>
            <person name="Pagni M."/>
            <person name="Petitpierre D."/>
            <person name="Requena N."/>
            <person name="Rosikiewicz P."/>
            <person name="Riley R."/>
            <person name="Saito K."/>
            <person name="San Clemente H."/>
            <person name="Shapiro H."/>
            <person name="van Tuinen D."/>
            <person name="Becard G."/>
            <person name="Bonfante P."/>
            <person name="Paszkowski U."/>
            <person name="Shachar-Hill Y."/>
            <person name="Young J.P."/>
            <person name="Sanders I.R."/>
            <person name="Henrissat B."/>
            <person name="Rensing S.A."/>
            <person name="Grigoriev I.V."/>
            <person name="Corradi N."/>
            <person name="Roux C."/>
            <person name="Martin F."/>
        </authorList>
    </citation>
    <scope>NUCLEOTIDE SEQUENCE</scope>
    <source>
        <strain evidence="1">DAOM 197198</strain>
    </source>
</reference>
<dbReference type="AlphaFoldDB" id="U9TY41"/>
<organism evidence="1">
    <name type="scientific">Rhizophagus irregularis (strain DAOM 181602 / DAOM 197198 / MUCL 43194)</name>
    <name type="common">Arbuscular mycorrhizal fungus</name>
    <name type="synonym">Glomus intraradices</name>
    <dbReference type="NCBI Taxonomy" id="747089"/>
    <lineage>
        <taxon>Eukaryota</taxon>
        <taxon>Fungi</taxon>
        <taxon>Fungi incertae sedis</taxon>
        <taxon>Mucoromycota</taxon>
        <taxon>Glomeromycotina</taxon>
        <taxon>Glomeromycetes</taxon>
        <taxon>Glomerales</taxon>
        <taxon>Glomeraceae</taxon>
        <taxon>Rhizophagus</taxon>
    </lineage>
</organism>
<proteinExistence type="predicted"/>
<gene>
    <name evidence="1" type="ORF">GLOINDRAFT_26430</name>
</gene>
<dbReference type="HOGENOM" id="CLU_2484472_0_0_1"/>
<accession>U9TY41</accession>
<sequence>MEVETERKEILTTGHWNPTDEETKFIRNILLSNQVRTQDLPWWILEKYSSLSPSFKLLIPKDTSVSLNVDATFCVEDFLLIAIIVEN</sequence>
<name>U9TY41_RHIID</name>
<protein>
    <submittedName>
        <fullName evidence="1">Uncharacterized protein</fullName>
    </submittedName>
</protein>